<keyword evidence="2" id="KW-0418">Kinase</keyword>
<evidence type="ECO:0000256" key="3">
    <source>
        <dbReference type="ARBA" id="ARBA00023015"/>
    </source>
</evidence>
<evidence type="ECO:0000259" key="5">
    <source>
        <dbReference type="PROSITE" id="PS50921"/>
    </source>
</evidence>
<dbReference type="InterPro" id="IPR036388">
    <property type="entry name" value="WH-like_DNA-bd_sf"/>
</dbReference>
<dbReference type="InterPro" id="IPR005561">
    <property type="entry name" value="ANTAR"/>
</dbReference>
<dbReference type="PROSITE" id="PS50921">
    <property type="entry name" value="ANTAR"/>
    <property type="match status" value="1"/>
</dbReference>
<dbReference type="SMART" id="SM01012">
    <property type="entry name" value="ANTAR"/>
    <property type="match status" value="1"/>
</dbReference>
<proteinExistence type="predicted"/>
<keyword evidence="7" id="KW-1185">Reference proteome</keyword>
<evidence type="ECO:0000313" key="6">
    <source>
        <dbReference type="EMBL" id="GAA2137727.1"/>
    </source>
</evidence>
<evidence type="ECO:0000256" key="4">
    <source>
        <dbReference type="ARBA" id="ARBA00023163"/>
    </source>
</evidence>
<dbReference type="InterPro" id="IPR029016">
    <property type="entry name" value="GAF-like_dom_sf"/>
</dbReference>
<protein>
    <submittedName>
        <fullName evidence="6">GAF and ANTAR domain-containing protein</fullName>
    </submittedName>
</protein>
<gene>
    <name evidence="6" type="ORF">GCM10009844_05080</name>
</gene>
<dbReference type="SUPFAM" id="SSF52172">
    <property type="entry name" value="CheY-like"/>
    <property type="match status" value="1"/>
</dbReference>
<feature type="domain" description="ANTAR" evidence="5">
    <location>
        <begin position="160"/>
        <end position="221"/>
    </location>
</feature>
<dbReference type="Gene3D" id="1.10.10.10">
    <property type="entry name" value="Winged helix-like DNA-binding domain superfamily/Winged helix DNA-binding domain"/>
    <property type="match status" value="1"/>
</dbReference>
<keyword evidence="3" id="KW-0805">Transcription regulation</keyword>
<sequence>MEHNDLARRMAALARELQESRDLQATIEHAVELADKNIVDCDGAAISLVRRGRDMDTPAATDESAAAADRLQVELGQGPCLDAIAERRLVASDDLVDDARWPAWGPRVAADTGLRSALCFRLFTQGATVGALSLYSRRVQGFGEVDREVGGVLAAHVAVAMATAQQVETLGVAVDARTVIGQAQGILMERYDIDAERAFAVLKRISTTSNVKLHEIAQRLVVERTLPKPPQPTG</sequence>
<dbReference type="Pfam" id="PF03861">
    <property type="entry name" value="ANTAR"/>
    <property type="match status" value="1"/>
</dbReference>
<comment type="caution">
    <text evidence="6">The sequence shown here is derived from an EMBL/GenBank/DDBJ whole genome shotgun (WGS) entry which is preliminary data.</text>
</comment>
<dbReference type="Pfam" id="PF13185">
    <property type="entry name" value="GAF_2"/>
    <property type="match status" value="1"/>
</dbReference>
<dbReference type="SMART" id="SM00065">
    <property type="entry name" value="GAF"/>
    <property type="match status" value="1"/>
</dbReference>
<dbReference type="InterPro" id="IPR003018">
    <property type="entry name" value="GAF"/>
</dbReference>
<organism evidence="6 7">
    <name type="scientific">Nocardioides koreensis</name>
    <dbReference type="NCBI Taxonomy" id="433651"/>
    <lineage>
        <taxon>Bacteria</taxon>
        <taxon>Bacillati</taxon>
        <taxon>Actinomycetota</taxon>
        <taxon>Actinomycetes</taxon>
        <taxon>Propionibacteriales</taxon>
        <taxon>Nocardioidaceae</taxon>
        <taxon>Nocardioides</taxon>
    </lineage>
</organism>
<dbReference type="Proteomes" id="UP001501771">
    <property type="component" value="Unassembled WGS sequence"/>
</dbReference>
<dbReference type="SUPFAM" id="SSF55781">
    <property type="entry name" value="GAF domain-like"/>
    <property type="match status" value="1"/>
</dbReference>
<evidence type="ECO:0000313" key="7">
    <source>
        <dbReference type="Proteomes" id="UP001501771"/>
    </source>
</evidence>
<accession>A0ABN2Z705</accession>
<reference evidence="6 7" key="1">
    <citation type="journal article" date="2019" name="Int. J. Syst. Evol. Microbiol.">
        <title>The Global Catalogue of Microorganisms (GCM) 10K type strain sequencing project: providing services to taxonomists for standard genome sequencing and annotation.</title>
        <authorList>
            <consortium name="The Broad Institute Genomics Platform"/>
            <consortium name="The Broad Institute Genome Sequencing Center for Infectious Disease"/>
            <person name="Wu L."/>
            <person name="Ma J."/>
        </authorList>
    </citation>
    <scope>NUCLEOTIDE SEQUENCE [LARGE SCALE GENOMIC DNA]</scope>
    <source>
        <strain evidence="6 7">JCM 16022</strain>
    </source>
</reference>
<evidence type="ECO:0000256" key="1">
    <source>
        <dbReference type="ARBA" id="ARBA00022679"/>
    </source>
</evidence>
<keyword evidence="4" id="KW-0804">Transcription</keyword>
<dbReference type="EMBL" id="BAAAQR010000001">
    <property type="protein sequence ID" value="GAA2137727.1"/>
    <property type="molecule type" value="Genomic_DNA"/>
</dbReference>
<evidence type="ECO:0000256" key="2">
    <source>
        <dbReference type="ARBA" id="ARBA00022777"/>
    </source>
</evidence>
<dbReference type="PIRSF" id="PIRSF036625">
    <property type="entry name" value="GAF_ANTAR"/>
    <property type="match status" value="1"/>
</dbReference>
<name>A0ABN2Z705_9ACTN</name>
<dbReference type="InterPro" id="IPR011006">
    <property type="entry name" value="CheY-like_superfamily"/>
</dbReference>
<dbReference type="RefSeq" id="WP_344147077.1">
    <property type="nucleotide sequence ID" value="NZ_BAAAQR010000001.1"/>
</dbReference>
<dbReference type="InterPro" id="IPR012074">
    <property type="entry name" value="GAF_ANTAR"/>
</dbReference>
<dbReference type="Gene3D" id="3.30.450.40">
    <property type="match status" value="1"/>
</dbReference>
<keyword evidence="1" id="KW-0808">Transferase</keyword>